<dbReference type="Proteomes" id="UP001234297">
    <property type="component" value="Chromosome 1"/>
</dbReference>
<gene>
    <name evidence="1" type="ORF">MRB53_000091</name>
</gene>
<keyword evidence="2" id="KW-1185">Reference proteome</keyword>
<protein>
    <submittedName>
        <fullName evidence="1">Uncharacterized protein</fullName>
    </submittedName>
</protein>
<dbReference type="EMBL" id="CM056809">
    <property type="protein sequence ID" value="KAJ8647068.1"/>
    <property type="molecule type" value="Genomic_DNA"/>
</dbReference>
<accession>A0ACC2MNW7</accession>
<name>A0ACC2MNW7_PERAE</name>
<proteinExistence type="predicted"/>
<organism evidence="1 2">
    <name type="scientific">Persea americana</name>
    <name type="common">Avocado</name>
    <dbReference type="NCBI Taxonomy" id="3435"/>
    <lineage>
        <taxon>Eukaryota</taxon>
        <taxon>Viridiplantae</taxon>
        <taxon>Streptophyta</taxon>
        <taxon>Embryophyta</taxon>
        <taxon>Tracheophyta</taxon>
        <taxon>Spermatophyta</taxon>
        <taxon>Magnoliopsida</taxon>
        <taxon>Magnoliidae</taxon>
        <taxon>Laurales</taxon>
        <taxon>Lauraceae</taxon>
        <taxon>Persea</taxon>
    </lineage>
</organism>
<comment type="caution">
    <text evidence="1">The sequence shown here is derived from an EMBL/GenBank/DDBJ whole genome shotgun (WGS) entry which is preliminary data.</text>
</comment>
<evidence type="ECO:0000313" key="2">
    <source>
        <dbReference type="Proteomes" id="UP001234297"/>
    </source>
</evidence>
<reference evidence="1 2" key="1">
    <citation type="journal article" date="2022" name="Hortic Res">
        <title>A haplotype resolved chromosomal level avocado genome allows analysis of novel avocado genes.</title>
        <authorList>
            <person name="Nath O."/>
            <person name="Fletcher S.J."/>
            <person name="Hayward A."/>
            <person name="Shaw L.M."/>
            <person name="Masouleh A.K."/>
            <person name="Furtado A."/>
            <person name="Henry R.J."/>
            <person name="Mitter N."/>
        </authorList>
    </citation>
    <scope>NUCLEOTIDE SEQUENCE [LARGE SCALE GENOMIC DNA]</scope>
    <source>
        <strain evidence="2">cv. Hass</strain>
    </source>
</reference>
<evidence type="ECO:0000313" key="1">
    <source>
        <dbReference type="EMBL" id="KAJ8647068.1"/>
    </source>
</evidence>
<sequence length="420" mass="47695">MGGVLLMIFKFKATLMNGQFFSHVWKEAASWRTATAKEEEEEEDAAENPSFFGSSFDLYSCKLLISFHRSRYLLPFSTVSTVKKPPQNPFLVDYLVKTCGFSKYKAISASASLNCVQSPENPDSVIGFLRDCGLSDTQIKHVVSWRPKLLSAKVEKTLVPKVRILQELGLSRSGLAELIMLKPKLLIASVAPFINFLRPLLGSKDDVIKTLNRTQWNITDKSIETFVQPNISFLKECGASDEMIAKFMVRNPNFFFQYPTRLKDTVNRVEKLGLSRESGSFINAIFILGSLSKKALEAKFELFKSLGWSDADAISAFVRAPECVKYSEKKIRASMDYFVKELEYDPSYVVSNPKLLTYSLEKRIIPRFNLLRILKSKELLKRSIGLYAVAAMSEKRFLERFLNPHKESVPEVLEVYIGCM</sequence>